<feature type="region of interest" description="Disordered" evidence="1">
    <location>
        <begin position="314"/>
        <end position="353"/>
    </location>
</feature>
<name>A0A1Y2G0V5_9BASI</name>
<dbReference type="EMBL" id="MCGR01000005">
    <property type="protein sequence ID" value="ORY89592.1"/>
    <property type="molecule type" value="Genomic_DNA"/>
</dbReference>
<sequence length="353" mass="39080">MSLDSHSRRHSLEPPFAESPSSAPHPPTSSFSRHSTLLEQRRPTIAGHGQSHSWSGPGDTYAATRQQQEGYSFPSAFAPTLRQQQQQQPAHPLASLMLGGDIAPRTPINYNSYYTSASSSVAAAQHEPRTRDWGQGGGSAGVDGDTESHLFQSWDEESITMVKEEDEGQDWNEYRDEQRGGWDVPEVDEQQQQWETNGSEQQASGRAYDAYSTRQRFNNPYPSPYEPSAELPPLPALPSAYGTPPQYSSSFLPSSLPIGNQYTQNHTPFTPHYSSQVLSLSAPEARSYPSFAAFAEFSPTTTTAAQVLYDGRPNHQQQQQLDSAYRPTRPQHRPRAFTSTSAVGEQARFSLPC</sequence>
<feature type="compositionally biased region" description="Low complexity" evidence="1">
    <location>
        <begin position="13"/>
        <end position="32"/>
    </location>
</feature>
<feature type="region of interest" description="Disordered" evidence="1">
    <location>
        <begin position="117"/>
        <end position="147"/>
    </location>
</feature>
<evidence type="ECO:0000256" key="1">
    <source>
        <dbReference type="SAM" id="MobiDB-lite"/>
    </source>
</evidence>
<evidence type="ECO:0000313" key="2">
    <source>
        <dbReference type="EMBL" id="ORY89592.1"/>
    </source>
</evidence>
<feature type="compositionally biased region" description="Polar residues" evidence="1">
    <location>
        <begin position="190"/>
        <end position="204"/>
    </location>
</feature>
<gene>
    <name evidence="2" type="ORF">BCR35DRAFT_328959</name>
</gene>
<evidence type="ECO:0000313" key="3">
    <source>
        <dbReference type="Proteomes" id="UP000193467"/>
    </source>
</evidence>
<accession>A0A1Y2G0V5</accession>
<reference evidence="2 3" key="1">
    <citation type="submission" date="2016-07" db="EMBL/GenBank/DDBJ databases">
        <title>Pervasive Adenine N6-methylation of Active Genes in Fungi.</title>
        <authorList>
            <consortium name="DOE Joint Genome Institute"/>
            <person name="Mondo S.J."/>
            <person name="Dannebaum R.O."/>
            <person name="Kuo R.C."/>
            <person name="Labutti K."/>
            <person name="Haridas S."/>
            <person name="Kuo A."/>
            <person name="Salamov A."/>
            <person name="Ahrendt S.R."/>
            <person name="Lipzen A."/>
            <person name="Sullivan W."/>
            <person name="Andreopoulos W.B."/>
            <person name="Clum A."/>
            <person name="Lindquist E."/>
            <person name="Daum C."/>
            <person name="Ramamoorthy G.K."/>
            <person name="Gryganskyi A."/>
            <person name="Culley D."/>
            <person name="Magnuson J.K."/>
            <person name="James T.Y."/>
            <person name="O'Malley M.A."/>
            <person name="Stajich J.E."/>
            <person name="Spatafora J.W."/>
            <person name="Visel A."/>
            <person name="Grigoriev I.V."/>
        </authorList>
    </citation>
    <scope>NUCLEOTIDE SEQUENCE [LARGE SCALE GENOMIC DNA]</scope>
    <source>
        <strain evidence="2 3">62-1032</strain>
    </source>
</reference>
<organism evidence="2 3">
    <name type="scientific">Leucosporidium creatinivorum</name>
    <dbReference type="NCBI Taxonomy" id="106004"/>
    <lineage>
        <taxon>Eukaryota</taxon>
        <taxon>Fungi</taxon>
        <taxon>Dikarya</taxon>
        <taxon>Basidiomycota</taxon>
        <taxon>Pucciniomycotina</taxon>
        <taxon>Microbotryomycetes</taxon>
        <taxon>Leucosporidiales</taxon>
        <taxon>Leucosporidium</taxon>
    </lineage>
</organism>
<keyword evidence="3" id="KW-1185">Reference proteome</keyword>
<feature type="region of interest" description="Disordered" evidence="1">
    <location>
        <begin position="186"/>
        <end position="240"/>
    </location>
</feature>
<feature type="compositionally biased region" description="Pro residues" evidence="1">
    <location>
        <begin position="221"/>
        <end position="236"/>
    </location>
</feature>
<proteinExistence type="predicted"/>
<feature type="region of interest" description="Disordered" evidence="1">
    <location>
        <begin position="1"/>
        <end position="102"/>
    </location>
</feature>
<dbReference type="Proteomes" id="UP000193467">
    <property type="component" value="Unassembled WGS sequence"/>
</dbReference>
<comment type="caution">
    <text evidence="2">The sequence shown here is derived from an EMBL/GenBank/DDBJ whole genome shotgun (WGS) entry which is preliminary data.</text>
</comment>
<dbReference type="AlphaFoldDB" id="A0A1Y2G0V5"/>
<dbReference type="InParanoid" id="A0A1Y2G0V5"/>
<protein>
    <submittedName>
        <fullName evidence="2">Uncharacterized protein</fullName>
    </submittedName>
</protein>